<dbReference type="InterPro" id="IPR029000">
    <property type="entry name" value="Cyclophilin-like_dom_sf"/>
</dbReference>
<comment type="function">
    <text evidence="3">PPIases accelerate the folding of proteins. It catalyzes the cis-trans isomerization of proline imidic peptide bonds in oligopeptides.</text>
</comment>
<dbReference type="EC" id="5.2.1.8" evidence="3"/>
<accession>A0A510JAV2</accession>
<evidence type="ECO:0000259" key="4">
    <source>
        <dbReference type="PROSITE" id="PS50072"/>
    </source>
</evidence>
<dbReference type="PRINTS" id="PR00153">
    <property type="entry name" value="CSAPPISMRASE"/>
</dbReference>
<dbReference type="STRING" id="714315.GCA_000516535_01397"/>
<dbReference type="EMBL" id="AP019822">
    <property type="protein sequence ID" value="BBM36459.1"/>
    <property type="molecule type" value="Genomic_DNA"/>
</dbReference>
<dbReference type="CDD" id="cd00317">
    <property type="entry name" value="cyclophilin"/>
    <property type="match status" value="1"/>
</dbReference>
<dbReference type="PANTHER" id="PTHR45625:SF4">
    <property type="entry name" value="PEPTIDYLPROLYL ISOMERASE DOMAIN AND WD REPEAT-CONTAINING PROTEIN 1"/>
    <property type="match status" value="1"/>
</dbReference>
<dbReference type="RefSeq" id="WP_026737752.1">
    <property type="nucleotide sequence ID" value="NZ_AP019822.1"/>
</dbReference>
<evidence type="ECO:0000256" key="2">
    <source>
        <dbReference type="ARBA" id="ARBA00023235"/>
    </source>
</evidence>
<evidence type="ECO:0000313" key="6">
    <source>
        <dbReference type="Proteomes" id="UP000321606"/>
    </source>
</evidence>
<evidence type="ECO:0000256" key="3">
    <source>
        <dbReference type="RuleBase" id="RU363019"/>
    </source>
</evidence>
<keyword evidence="1 3" id="KW-0697">Rotamase</keyword>
<reference evidence="5 6" key="1">
    <citation type="submission" date="2019-07" db="EMBL/GenBank/DDBJ databases">
        <title>Complete Genome Sequence of Leptotrichia goodfellowii Strain JCM 16774.</title>
        <authorList>
            <person name="Watanabe S."/>
            <person name="Cui L."/>
        </authorList>
    </citation>
    <scope>NUCLEOTIDE SEQUENCE [LARGE SCALE GENOMIC DNA]</scope>
    <source>
        <strain evidence="5 6">JCM16774</strain>
    </source>
</reference>
<protein>
    <recommendedName>
        <fullName evidence="3">Peptidyl-prolyl cis-trans isomerase</fullName>
        <shortName evidence="3">PPIase</shortName>
        <ecNumber evidence="3">5.2.1.8</ecNumber>
    </recommendedName>
</protein>
<dbReference type="SUPFAM" id="SSF50891">
    <property type="entry name" value="Cyclophilin-like"/>
    <property type="match status" value="1"/>
</dbReference>
<dbReference type="PANTHER" id="PTHR45625">
    <property type="entry name" value="PEPTIDYL-PROLYL CIS-TRANS ISOMERASE-RELATED"/>
    <property type="match status" value="1"/>
</dbReference>
<comment type="catalytic activity">
    <reaction evidence="3">
        <text>[protein]-peptidylproline (omega=180) = [protein]-peptidylproline (omega=0)</text>
        <dbReference type="Rhea" id="RHEA:16237"/>
        <dbReference type="Rhea" id="RHEA-COMP:10747"/>
        <dbReference type="Rhea" id="RHEA-COMP:10748"/>
        <dbReference type="ChEBI" id="CHEBI:83833"/>
        <dbReference type="ChEBI" id="CHEBI:83834"/>
        <dbReference type="EC" id="5.2.1.8"/>
    </reaction>
</comment>
<dbReference type="AlphaFoldDB" id="A0A510JAV2"/>
<dbReference type="GO" id="GO:0003755">
    <property type="term" value="F:peptidyl-prolyl cis-trans isomerase activity"/>
    <property type="evidence" value="ECO:0007669"/>
    <property type="project" value="UniProtKB-UniRule"/>
</dbReference>
<dbReference type="InterPro" id="IPR002130">
    <property type="entry name" value="Cyclophilin-type_PPIase_dom"/>
</dbReference>
<proteinExistence type="inferred from homology"/>
<dbReference type="Proteomes" id="UP000321606">
    <property type="component" value="Chromosome"/>
</dbReference>
<sequence>MKRILLLGILMMMFFNLGNAKTVKIKKTREERKLERQEKKEDSKFKKQMKKFELEAVIKTNKGNISLFLYPEAAPQNVANFVFLAKNNFYNGLSFHRIIGNVLVQSGDPKGDGTGNTGYLVNDEIVDWLTFDSAGKVGMANTGPNTNSSQFFITVSPVSQLNGKYTIIGEIKSREDMSVLRLIRPEDKIVDIEIKGRKVDDFLTYFSTEVAQWEEILKQSR</sequence>
<dbReference type="KEGG" id="lgo:JCM16774_1391"/>
<evidence type="ECO:0000256" key="1">
    <source>
        <dbReference type="ARBA" id="ARBA00023110"/>
    </source>
</evidence>
<dbReference type="OrthoDB" id="9807797at2"/>
<comment type="similarity">
    <text evidence="3">Belongs to the cyclophilin-type PPIase family.</text>
</comment>
<dbReference type="Gene3D" id="2.40.100.10">
    <property type="entry name" value="Cyclophilin-like"/>
    <property type="match status" value="1"/>
</dbReference>
<dbReference type="Pfam" id="PF00160">
    <property type="entry name" value="Pro_isomerase"/>
    <property type="match status" value="1"/>
</dbReference>
<organism evidence="5 6">
    <name type="scientific">Pseudoleptotrichia goodfellowii</name>
    <dbReference type="NCBI Taxonomy" id="157692"/>
    <lineage>
        <taxon>Bacteria</taxon>
        <taxon>Fusobacteriati</taxon>
        <taxon>Fusobacteriota</taxon>
        <taxon>Fusobacteriia</taxon>
        <taxon>Fusobacteriales</taxon>
        <taxon>Leptotrichiaceae</taxon>
        <taxon>Pseudoleptotrichia</taxon>
    </lineage>
</organism>
<evidence type="ECO:0000313" key="5">
    <source>
        <dbReference type="EMBL" id="BBM36459.1"/>
    </source>
</evidence>
<gene>
    <name evidence="5" type="ORF">JCM16774_1391</name>
</gene>
<keyword evidence="2 3" id="KW-0413">Isomerase</keyword>
<feature type="domain" description="PPIase cyclophilin-type" evidence="4">
    <location>
        <begin position="52"/>
        <end position="184"/>
    </location>
</feature>
<name>A0A510JAV2_9FUSO</name>
<dbReference type="InterPro" id="IPR044666">
    <property type="entry name" value="Cyclophilin_A-like"/>
</dbReference>
<dbReference type="PROSITE" id="PS50072">
    <property type="entry name" value="CSA_PPIASE_2"/>
    <property type="match status" value="1"/>
</dbReference>